<evidence type="ECO:0000313" key="4">
    <source>
        <dbReference type="EMBL" id="TWT42798.1"/>
    </source>
</evidence>
<evidence type="ECO:0000259" key="3">
    <source>
        <dbReference type="Pfam" id="PF25917"/>
    </source>
</evidence>
<comment type="caution">
    <text evidence="4">The sequence shown here is derived from an EMBL/GenBank/DDBJ whole genome shotgun (WGS) entry which is preliminary data.</text>
</comment>
<sequence>MNEVATIRPKRLWARVLITGFICLAILGASAAAIVIINQTEPTAQQIEATRKSAALVQTVTVKRGDYSPRLDVLGTVRPAQSIVLSPRVSGQVTYVAPSFLPGGMVQQGDELVRIDRVDFLNALSINESELLQAKAELEIEQGRQTLAKKELALLEGTIGEANRALVLREPQIASIEAQVSAAEAAVERARLNLERTSIVAPFDAYIVDCSVNVGSQVATGDELAQLVGVEEYWIFASVPIRSLQWVQFPETDGEGSRVLIRNRDSWLPGTSRTGTVSRLIGTLDQQTRLARVLITVPDPLALKTDGPPLILETLIETQIQCRPINDVVRLRRDYVHEGDTVWVMKNDKLEI</sequence>
<keyword evidence="2" id="KW-0472">Membrane</keyword>
<dbReference type="Proteomes" id="UP000317243">
    <property type="component" value="Unassembled WGS sequence"/>
</dbReference>
<dbReference type="PANTHER" id="PTHR30367">
    <property type="entry name" value="P-HYDROXYBENZOIC ACID EFFLUX PUMP SUBUNIT AAEA-RELATED"/>
    <property type="match status" value="1"/>
</dbReference>
<dbReference type="SUPFAM" id="SSF111369">
    <property type="entry name" value="HlyD-like secretion proteins"/>
    <property type="match status" value="1"/>
</dbReference>
<dbReference type="InterPro" id="IPR050393">
    <property type="entry name" value="MFP_Efflux_Pump"/>
</dbReference>
<name>A0A5C5VW14_9PLAN</name>
<feature type="transmembrane region" description="Helical" evidence="2">
    <location>
        <begin position="12"/>
        <end position="37"/>
    </location>
</feature>
<evidence type="ECO:0000313" key="5">
    <source>
        <dbReference type="Proteomes" id="UP000317243"/>
    </source>
</evidence>
<dbReference type="PANTHER" id="PTHR30367:SF1">
    <property type="entry name" value="MULTIDRUG RESISTANCE PROTEIN MDTN"/>
    <property type="match status" value="1"/>
</dbReference>
<dbReference type="NCBIfam" id="TIGR01730">
    <property type="entry name" value="RND_mfp"/>
    <property type="match status" value="1"/>
</dbReference>
<dbReference type="InterPro" id="IPR058625">
    <property type="entry name" value="MdtA-like_BSH"/>
</dbReference>
<dbReference type="Gene3D" id="2.40.30.170">
    <property type="match status" value="1"/>
</dbReference>
<dbReference type="InterPro" id="IPR006143">
    <property type="entry name" value="RND_pump_MFP"/>
</dbReference>
<dbReference type="Gene3D" id="1.10.287.470">
    <property type="entry name" value="Helix hairpin bin"/>
    <property type="match status" value="1"/>
</dbReference>
<dbReference type="Gene3D" id="2.40.50.100">
    <property type="match status" value="1"/>
</dbReference>
<organism evidence="4 5">
    <name type="scientific">Thalassoglobus neptunius</name>
    <dbReference type="NCBI Taxonomy" id="1938619"/>
    <lineage>
        <taxon>Bacteria</taxon>
        <taxon>Pseudomonadati</taxon>
        <taxon>Planctomycetota</taxon>
        <taxon>Planctomycetia</taxon>
        <taxon>Planctomycetales</taxon>
        <taxon>Planctomycetaceae</taxon>
        <taxon>Thalassoglobus</taxon>
    </lineage>
</organism>
<gene>
    <name evidence="4" type="primary">mdtA_4</name>
    <name evidence="4" type="ORF">KOR42_46530</name>
</gene>
<dbReference type="GO" id="GO:0022857">
    <property type="term" value="F:transmembrane transporter activity"/>
    <property type="evidence" value="ECO:0007669"/>
    <property type="project" value="InterPro"/>
</dbReference>
<dbReference type="RefSeq" id="WP_197441443.1">
    <property type="nucleotide sequence ID" value="NZ_SIHI01000038.1"/>
</dbReference>
<dbReference type="GO" id="GO:0016020">
    <property type="term" value="C:membrane"/>
    <property type="evidence" value="ECO:0007669"/>
    <property type="project" value="InterPro"/>
</dbReference>
<keyword evidence="5" id="KW-1185">Reference proteome</keyword>
<keyword evidence="2" id="KW-1133">Transmembrane helix</keyword>
<evidence type="ECO:0000256" key="1">
    <source>
        <dbReference type="ARBA" id="ARBA00009477"/>
    </source>
</evidence>
<feature type="domain" description="Multidrug resistance protein MdtA-like barrel-sandwich hybrid" evidence="3">
    <location>
        <begin position="85"/>
        <end position="227"/>
    </location>
</feature>
<protein>
    <submittedName>
        <fullName evidence="4">Multidrug resistance protein MdtA</fullName>
    </submittedName>
</protein>
<keyword evidence="2" id="KW-0812">Transmembrane</keyword>
<dbReference type="Pfam" id="PF25917">
    <property type="entry name" value="BSH_RND"/>
    <property type="match status" value="1"/>
</dbReference>
<reference evidence="4 5" key="1">
    <citation type="submission" date="2019-02" db="EMBL/GenBank/DDBJ databases">
        <title>Deep-cultivation of Planctomycetes and their phenomic and genomic characterization uncovers novel biology.</title>
        <authorList>
            <person name="Wiegand S."/>
            <person name="Jogler M."/>
            <person name="Boedeker C."/>
            <person name="Pinto D."/>
            <person name="Vollmers J."/>
            <person name="Rivas-Marin E."/>
            <person name="Kohn T."/>
            <person name="Peeters S.H."/>
            <person name="Heuer A."/>
            <person name="Rast P."/>
            <person name="Oberbeckmann S."/>
            <person name="Bunk B."/>
            <person name="Jeske O."/>
            <person name="Meyerdierks A."/>
            <person name="Storesund J.E."/>
            <person name="Kallscheuer N."/>
            <person name="Luecker S."/>
            <person name="Lage O.M."/>
            <person name="Pohl T."/>
            <person name="Merkel B.J."/>
            <person name="Hornburger P."/>
            <person name="Mueller R.-W."/>
            <person name="Bruemmer F."/>
            <person name="Labrenz M."/>
            <person name="Spormann A.M."/>
            <person name="Op Den Camp H."/>
            <person name="Overmann J."/>
            <person name="Amann R."/>
            <person name="Jetten M.S.M."/>
            <person name="Mascher T."/>
            <person name="Medema M.H."/>
            <person name="Devos D.P."/>
            <person name="Kaster A.-K."/>
            <person name="Ovreas L."/>
            <person name="Rohde M."/>
            <person name="Galperin M.Y."/>
            <person name="Jogler C."/>
        </authorList>
    </citation>
    <scope>NUCLEOTIDE SEQUENCE [LARGE SCALE GENOMIC DNA]</scope>
    <source>
        <strain evidence="4 5">KOR42</strain>
    </source>
</reference>
<dbReference type="EMBL" id="SIHI01000038">
    <property type="protein sequence ID" value="TWT42798.1"/>
    <property type="molecule type" value="Genomic_DNA"/>
</dbReference>
<accession>A0A5C5VW14</accession>
<proteinExistence type="inferred from homology"/>
<evidence type="ECO:0000256" key="2">
    <source>
        <dbReference type="SAM" id="Phobius"/>
    </source>
</evidence>
<comment type="similarity">
    <text evidence="1">Belongs to the membrane fusion protein (MFP) (TC 8.A.1) family.</text>
</comment>
<dbReference type="AlphaFoldDB" id="A0A5C5VW14"/>